<dbReference type="GO" id="GO:0016020">
    <property type="term" value="C:membrane"/>
    <property type="evidence" value="ECO:0007669"/>
    <property type="project" value="UniProtKB-SubCell"/>
</dbReference>
<dbReference type="OrthoDB" id="28208at2759"/>
<proteinExistence type="predicted"/>
<dbReference type="Pfam" id="PF01490">
    <property type="entry name" value="Aa_trans"/>
    <property type="match status" value="1"/>
</dbReference>
<sequence>MCGTAIFGDDTQDNVLLNFKDSSGLAIILKVMVTVMVTCAYPMVCHCARDATVSLAKVRASRVSLARTLVSLTAYTLALVIAIITPSMSVILVLLSGTVGTILFFLVPALVAVRFETPDTSMGDSAIDDMRRRGRERAGEIERQMAAIVDGEGMGELMLGMAQREAEAEAEAEGEGEGESVSTRASLSAAQRASISVCERELGSISQREREREGSILAATVAMVTGQRDYASVRTASTSIRHRMDSIATRGRGMSISVARSLSALNPRANQFTAAEQRERRAALERERELAREEAANGRLPSPRLRAMSASLVEVKTPKRKGEDGTPTEADINERDSDVVQTQIDKTERRHRLRPGVSTLSRARSNSVDVPSLKEKRWARILEMGNAVEVDAETEREAAKQRERERRQAEREEMEREWCEGEAPPPSPSALDLLDRQAVSSRPRGPSNPSRWGQGDSLEGHEGESSSDPEDMVGEDREARHLGTEGGSDPRVRWHLSWWGVGLALFGLLNSATSVYSLMSM</sequence>
<dbReference type="EMBL" id="BDIP01000315">
    <property type="protein sequence ID" value="GIQ81138.1"/>
    <property type="molecule type" value="Genomic_DNA"/>
</dbReference>
<feature type="compositionally biased region" description="Low complexity" evidence="5">
    <location>
        <begin position="440"/>
        <end position="451"/>
    </location>
</feature>
<keyword evidence="2 6" id="KW-0812">Transmembrane</keyword>
<keyword evidence="3 6" id="KW-1133">Transmembrane helix</keyword>
<comment type="caution">
    <text evidence="8">The sequence shown here is derived from an EMBL/GenBank/DDBJ whole genome shotgun (WGS) entry which is preliminary data.</text>
</comment>
<evidence type="ECO:0000256" key="4">
    <source>
        <dbReference type="ARBA" id="ARBA00023136"/>
    </source>
</evidence>
<evidence type="ECO:0000256" key="6">
    <source>
        <dbReference type="SAM" id="Phobius"/>
    </source>
</evidence>
<gene>
    <name evidence="8" type="ORF">KIPB_002047</name>
</gene>
<reference evidence="8 9" key="1">
    <citation type="journal article" date="2018" name="PLoS ONE">
        <title>The draft genome of Kipferlia bialata reveals reductive genome evolution in fornicate parasites.</title>
        <authorList>
            <person name="Tanifuji G."/>
            <person name="Takabayashi S."/>
            <person name="Kume K."/>
            <person name="Takagi M."/>
            <person name="Nakayama T."/>
            <person name="Kamikawa R."/>
            <person name="Inagaki Y."/>
            <person name="Hashimoto T."/>
        </authorList>
    </citation>
    <scope>NUCLEOTIDE SEQUENCE [LARGE SCALE GENOMIC DNA]</scope>
    <source>
        <strain evidence="8">NY0173</strain>
    </source>
</reference>
<feature type="region of interest" description="Disordered" evidence="5">
    <location>
        <begin position="391"/>
        <end position="487"/>
    </location>
</feature>
<feature type="compositionally biased region" description="Acidic residues" evidence="5">
    <location>
        <begin position="168"/>
        <end position="178"/>
    </location>
</feature>
<evidence type="ECO:0000259" key="7">
    <source>
        <dbReference type="Pfam" id="PF01490"/>
    </source>
</evidence>
<protein>
    <recommendedName>
        <fullName evidence="7">Amino acid transporter transmembrane domain-containing protein</fullName>
    </recommendedName>
</protein>
<dbReference type="InterPro" id="IPR013057">
    <property type="entry name" value="AA_transpt_TM"/>
</dbReference>
<feature type="region of interest" description="Disordered" evidence="5">
    <location>
        <begin position="162"/>
        <end position="186"/>
    </location>
</feature>
<dbReference type="PANTHER" id="PTHR22950:SF652">
    <property type="entry name" value="TRANSMEMBRANE AMINO ACID TRANSPORTER FAMILY PROTEIN"/>
    <property type="match status" value="1"/>
</dbReference>
<dbReference type="PANTHER" id="PTHR22950">
    <property type="entry name" value="AMINO ACID TRANSPORTER"/>
    <property type="match status" value="1"/>
</dbReference>
<evidence type="ECO:0000256" key="3">
    <source>
        <dbReference type="ARBA" id="ARBA00022989"/>
    </source>
</evidence>
<feature type="compositionally biased region" description="Basic and acidic residues" evidence="5">
    <location>
        <begin position="393"/>
        <end position="419"/>
    </location>
</feature>
<feature type="domain" description="Amino acid transporter transmembrane" evidence="7">
    <location>
        <begin position="2"/>
        <end position="117"/>
    </location>
</feature>
<feature type="compositionally biased region" description="Basic and acidic residues" evidence="5">
    <location>
        <begin position="474"/>
        <end position="487"/>
    </location>
</feature>
<feature type="transmembrane region" description="Helical" evidence="6">
    <location>
        <begin position="65"/>
        <end position="84"/>
    </location>
</feature>
<evidence type="ECO:0000256" key="1">
    <source>
        <dbReference type="ARBA" id="ARBA00004141"/>
    </source>
</evidence>
<feature type="region of interest" description="Disordered" evidence="5">
    <location>
        <begin position="317"/>
        <end position="371"/>
    </location>
</feature>
<name>A0A9K3CPK7_9EUKA</name>
<evidence type="ECO:0000256" key="2">
    <source>
        <dbReference type="ARBA" id="ARBA00022692"/>
    </source>
</evidence>
<evidence type="ECO:0000313" key="8">
    <source>
        <dbReference type="EMBL" id="GIQ81138.1"/>
    </source>
</evidence>
<feature type="compositionally biased region" description="Polar residues" evidence="5">
    <location>
        <begin position="358"/>
        <end position="369"/>
    </location>
</feature>
<feature type="transmembrane region" description="Helical" evidence="6">
    <location>
        <begin position="90"/>
        <end position="113"/>
    </location>
</feature>
<dbReference type="Proteomes" id="UP000265618">
    <property type="component" value="Unassembled WGS sequence"/>
</dbReference>
<comment type="subcellular location">
    <subcellularLocation>
        <location evidence="1">Membrane</location>
        <topology evidence="1">Multi-pass membrane protein</topology>
    </subcellularLocation>
</comment>
<evidence type="ECO:0000313" key="9">
    <source>
        <dbReference type="Proteomes" id="UP000265618"/>
    </source>
</evidence>
<dbReference type="GO" id="GO:0015179">
    <property type="term" value="F:L-amino acid transmembrane transporter activity"/>
    <property type="evidence" value="ECO:0007669"/>
    <property type="project" value="TreeGrafter"/>
</dbReference>
<feature type="transmembrane region" description="Helical" evidence="6">
    <location>
        <begin position="24"/>
        <end position="44"/>
    </location>
</feature>
<evidence type="ECO:0000256" key="5">
    <source>
        <dbReference type="SAM" id="MobiDB-lite"/>
    </source>
</evidence>
<feature type="transmembrane region" description="Helical" evidence="6">
    <location>
        <begin position="496"/>
        <end position="519"/>
    </location>
</feature>
<accession>A0A9K3CPK7</accession>
<keyword evidence="4 6" id="KW-0472">Membrane</keyword>
<dbReference type="AlphaFoldDB" id="A0A9K3CPK7"/>
<keyword evidence="9" id="KW-1185">Reference proteome</keyword>
<organism evidence="8 9">
    <name type="scientific">Kipferlia bialata</name>
    <dbReference type="NCBI Taxonomy" id="797122"/>
    <lineage>
        <taxon>Eukaryota</taxon>
        <taxon>Metamonada</taxon>
        <taxon>Carpediemonas-like organisms</taxon>
        <taxon>Kipferlia</taxon>
    </lineage>
</organism>